<protein>
    <submittedName>
        <fullName evidence="2">Uncharacterized protein</fullName>
    </submittedName>
</protein>
<name>A0A2L0EMP7_SORCE</name>
<evidence type="ECO:0000256" key="1">
    <source>
        <dbReference type="SAM" id="MobiDB-lite"/>
    </source>
</evidence>
<feature type="compositionally biased region" description="Gly residues" evidence="1">
    <location>
        <begin position="31"/>
        <end position="65"/>
    </location>
</feature>
<dbReference type="OrthoDB" id="5515765at2"/>
<dbReference type="PROSITE" id="PS51257">
    <property type="entry name" value="PROKAR_LIPOPROTEIN"/>
    <property type="match status" value="1"/>
</dbReference>
<sequence>MRMPLLIVSLQFFLACAPELRLGDLPGSGAGGGGGAGSGEGGSGGSEASGGLNGAAGGGGAGSGAADGVSSSAGGGAGGRDCASDSSCLADDGLVARYFLDDPAIGLGHTQVEDAAEAPLSLALTHDVDMGFADDARRGGLVWTAAETDSRASAAIDGTKIHGALHASRTGTIEAVFSVSEVSAEGSRIVHIGSGTESGRFTLRSEALGQIELWWNGVHCGGAWEVPPSERVVVHGVLDTTVPEPAEVAQNARVLLDNDDSPGR</sequence>
<reference evidence="2 3" key="1">
    <citation type="submission" date="2015-09" db="EMBL/GenBank/DDBJ databases">
        <title>Sorangium comparison.</title>
        <authorList>
            <person name="Zaburannyi N."/>
            <person name="Bunk B."/>
            <person name="Overmann J."/>
            <person name="Mueller R."/>
        </authorList>
    </citation>
    <scope>NUCLEOTIDE SEQUENCE [LARGE SCALE GENOMIC DNA]</scope>
    <source>
        <strain evidence="2 3">So ce26</strain>
    </source>
</reference>
<evidence type="ECO:0000313" key="2">
    <source>
        <dbReference type="EMBL" id="AUX40532.1"/>
    </source>
</evidence>
<organism evidence="2 3">
    <name type="scientific">Sorangium cellulosum</name>
    <name type="common">Polyangium cellulosum</name>
    <dbReference type="NCBI Taxonomy" id="56"/>
    <lineage>
        <taxon>Bacteria</taxon>
        <taxon>Pseudomonadati</taxon>
        <taxon>Myxococcota</taxon>
        <taxon>Polyangia</taxon>
        <taxon>Polyangiales</taxon>
        <taxon>Polyangiaceae</taxon>
        <taxon>Sorangium</taxon>
    </lineage>
</organism>
<proteinExistence type="predicted"/>
<dbReference type="Proteomes" id="UP000238348">
    <property type="component" value="Chromosome"/>
</dbReference>
<dbReference type="EMBL" id="CP012673">
    <property type="protein sequence ID" value="AUX40532.1"/>
    <property type="molecule type" value="Genomic_DNA"/>
</dbReference>
<gene>
    <name evidence="2" type="ORF">SOCE26_019330</name>
</gene>
<evidence type="ECO:0000313" key="3">
    <source>
        <dbReference type="Proteomes" id="UP000238348"/>
    </source>
</evidence>
<dbReference type="AlphaFoldDB" id="A0A2L0EMP7"/>
<feature type="region of interest" description="Disordered" evidence="1">
    <location>
        <begin position="31"/>
        <end position="76"/>
    </location>
</feature>
<accession>A0A2L0EMP7</accession>